<keyword evidence="10" id="KW-0460">Magnesium</keyword>
<name>A0A1I8ARQ6_9BILA</name>
<evidence type="ECO:0000256" key="12">
    <source>
        <dbReference type="SAM" id="MobiDB-lite"/>
    </source>
</evidence>
<keyword evidence="5" id="KW-0808">Transferase</keyword>
<dbReference type="InterPro" id="IPR051931">
    <property type="entry name" value="PAK3-like"/>
</dbReference>
<comment type="cofactor">
    <cofactor evidence="1">
        <name>Mg(2+)</name>
        <dbReference type="ChEBI" id="CHEBI:18420"/>
    </cofactor>
</comment>
<dbReference type="Gene3D" id="3.90.810.10">
    <property type="entry name" value="CRIB domain"/>
    <property type="match status" value="1"/>
</dbReference>
<evidence type="ECO:0000256" key="8">
    <source>
        <dbReference type="ARBA" id="ARBA00022777"/>
    </source>
</evidence>
<evidence type="ECO:0000256" key="1">
    <source>
        <dbReference type="ARBA" id="ARBA00001946"/>
    </source>
</evidence>
<evidence type="ECO:0000256" key="5">
    <source>
        <dbReference type="ARBA" id="ARBA00022679"/>
    </source>
</evidence>
<feature type="compositionally biased region" description="Low complexity" evidence="12">
    <location>
        <begin position="189"/>
        <end position="199"/>
    </location>
</feature>
<protein>
    <recommendedName>
        <fullName evidence="3">non-specific serine/threonine protein kinase</fullName>
        <ecNumber evidence="3">2.7.11.1</ecNumber>
    </recommendedName>
</protein>
<feature type="region of interest" description="Disordered" evidence="12">
    <location>
        <begin position="169"/>
        <end position="252"/>
    </location>
</feature>
<evidence type="ECO:0000256" key="2">
    <source>
        <dbReference type="ARBA" id="ARBA00008874"/>
    </source>
</evidence>
<dbReference type="WBParaSite" id="L893_g8192.t1">
    <property type="protein sequence ID" value="L893_g8192.t1"/>
    <property type="gene ID" value="L893_g8192"/>
</dbReference>
<dbReference type="FunFam" id="3.30.200.20:FF:000705">
    <property type="entry name" value="Non-specific serine/threonine protein kinase"/>
    <property type="match status" value="1"/>
</dbReference>
<dbReference type="InterPro" id="IPR017441">
    <property type="entry name" value="Protein_kinase_ATP_BS"/>
</dbReference>
<dbReference type="SMART" id="SM00285">
    <property type="entry name" value="PBD"/>
    <property type="match status" value="1"/>
</dbReference>
<feature type="domain" description="Protein kinase" evidence="13">
    <location>
        <begin position="272"/>
        <end position="523"/>
    </location>
</feature>
<keyword evidence="9 11" id="KW-0067">ATP-binding</keyword>
<evidence type="ECO:0000256" key="4">
    <source>
        <dbReference type="ARBA" id="ARBA00022527"/>
    </source>
</evidence>
<proteinExistence type="inferred from homology"/>
<evidence type="ECO:0000256" key="6">
    <source>
        <dbReference type="ARBA" id="ARBA00022723"/>
    </source>
</evidence>
<dbReference type="SUPFAM" id="SSF56112">
    <property type="entry name" value="Protein kinase-like (PK-like)"/>
    <property type="match status" value="1"/>
</dbReference>
<comment type="similarity">
    <text evidence="2">Belongs to the protein kinase superfamily. STE Ser/Thr protein kinase family. STE20 subfamily.</text>
</comment>
<keyword evidence="4" id="KW-0723">Serine/threonine-protein kinase</keyword>
<dbReference type="CDD" id="cd01093">
    <property type="entry name" value="CRIB_PAK_like"/>
    <property type="match status" value="1"/>
</dbReference>
<organism evidence="15 16">
    <name type="scientific">Steinernema glaseri</name>
    <dbReference type="NCBI Taxonomy" id="37863"/>
    <lineage>
        <taxon>Eukaryota</taxon>
        <taxon>Metazoa</taxon>
        <taxon>Ecdysozoa</taxon>
        <taxon>Nematoda</taxon>
        <taxon>Chromadorea</taxon>
        <taxon>Rhabditida</taxon>
        <taxon>Tylenchina</taxon>
        <taxon>Panagrolaimomorpha</taxon>
        <taxon>Strongyloidoidea</taxon>
        <taxon>Steinernematidae</taxon>
        <taxon>Steinernema</taxon>
    </lineage>
</organism>
<evidence type="ECO:0000313" key="16">
    <source>
        <dbReference type="WBParaSite" id="L893_g8192.t1"/>
    </source>
</evidence>
<dbReference type="InterPro" id="IPR033923">
    <property type="entry name" value="PAK_BD"/>
</dbReference>
<dbReference type="Gene3D" id="3.30.200.20">
    <property type="entry name" value="Phosphorylase Kinase, domain 1"/>
    <property type="match status" value="1"/>
</dbReference>
<evidence type="ECO:0000313" key="15">
    <source>
        <dbReference type="Proteomes" id="UP000095287"/>
    </source>
</evidence>
<dbReference type="PROSITE" id="PS50108">
    <property type="entry name" value="CRIB"/>
    <property type="match status" value="1"/>
</dbReference>
<feature type="binding site" evidence="11">
    <location>
        <position position="302"/>
    </location>
    <ligand>
        <name>ATP</name>
        <dbReference type="ChEBI" id="CHEBI:30616"/>
    </ligand>
</feature>
<dbReference type="Proteomes" id="UP000095287">
    <property type="component" value="Unplaced"/>
</dbReference>
<dbReference type="GO" id="GO:0004674">
    <property type="term" value="F:protein serine/threonine kinase activity"/>
    <property type="evidence" value="ECO:0007669"/>
    <property type="project" value="UniProtKB-KW"/>
</dbReference>
<dbReference type="PROSITE" id="PS50011">
    <property type="entry name" value="PROTEIN_KINASE_DOM"/>
    <property type="match status" value="1"/>
</dbReference>
<dbReference type="InterPro" id="IPR036936">
    <property type="entry name" value="CRIB_dom_sf"/>
</dbReference>
<evidence type="ECO:0000256" key="9">
    <source>
        <dbReference type="ARBA" id="ARBA00022840"/>
    </source>
</evidence>
<dbReference type="PANTHER" id="PTHR45832">
    <property type="entry name" value="SERINE/THREONINE-PROTEIN KINASE SAMKA-RELATED-RELATED"/>
    <property type="match status" value="1"/>
</dbReference>
<evidence type="ECO:0000256" key="10">
    <source>
        <dbReference type="ARBA" id="ARBA00022842"/>
    </source>
</evidence>
<dbReference type="PANTHER" id="PTHR45832:SF8">
    <property type="entry name" value="PROTEIN KINASE DOMAIN-CONTAINING PROTEIN"/>
    <property type="match status" value="1"/>
</dbReference>
<reference evidence="16" key="1">
    <citation type="submission" date="2016-11" db="UniProtKB">
        <authorList>
            <consortium name="WormBaseParasite"/>
        </authorList>
    </citation>
    <scope>IDENTIFICATION</scope>
</reference>
<evidence type="ECO:0000259" key="14">
    <source>
        <dbReference type="PROSITE" id="PS50108"/>
    </source>
</evidence>
<dbReference type="EC" id="2.7.11.1" evidence="3"/>
<dbReference type="InterPro" id="IPR000095">
    <property type="entry name" value="CRIB_dom"/>
</dbReference>
<keyword evidence="15" id="KW-1185">Reference proteome</keyword>
<evidence type="ECO:0000259" key="13">
    <source>
        <dbReference type="PROSITE" id="PS50011"/>
    </source>
</evidence>
<dbReference type="AlphaFoldDB" id="A0A1I8ARQ6"/>
<evidence type="ECO:0000256" key="7">
    <source>
        <dbReference type="ARBA" id="ARBA00022741"/>
    </source>
</evidence>
<dbReference type="Gene3D" id="1.10.510.10">
    <property type="entry name" value="Transferase(Phosphotransferase) domain 1"/>
    <property type="match status" value="1"/>
</dbReference>
<accession>A0A1I8ARQ6</accession>
<evidence type="ECO:0000256" key="11">
    <source>
        <dbReference type="PROSITE-ProRule" id="PRU10141"/>
    </source>
</evidence>
<dbReference type="GO" id="GO:0005524">
    <property type="term" value="F:ATP binding"/>
    <property type="evidence" value="ECO:0007669"/>
    <property type="project" value="UniProtKB-UniRule"/>
</dbReference>
<dbReference type="Pfam" id="PF00786">
    <property type="entry name" value="PBD"/>
    <property type="match status" value="1"/>
</dbReference>
<keyword evidence="7 11" id="KW-0547">Nucleotide-binding</keyword>
<dbReference type="FunFam" id="1.10.510.10:FF:000768">
    <property type="entry name" value="Non-specific serine/threonine protein kinase"/>
    <property type="match status" value="1"/>
</dbReference>
<dbReference type="InterPro" id="IPR000719">
    <property type="entry name" value="Prot_kinase_dom"/>
</dbReference>
<dbReference type="Pfam" id="PF00069">
    <property type="entry name" value="Pkinase"/>
    <property type="match status" value="1"/>
</dbReference>
<keyword evidence="6" id="KW-0479">Metal-binding</keyword>
<dbReference type="InterPro" id="IPR011009">
    <property type="entry name" value="Kinase-like_dom_sf"/>
</dbReference>
<sequence>MPSARRHRVKKADISKPLNFEHRIHAGYDPRTGTYSGLPKQWQAILGTPRKGRPAPMCDPSSITPMEIASMKEVQIVRGDSVKSLMPGSVMKLKNYFTASLCRTMSPLPSYASPLPGSTPPNKFNQRLPSVARSNSLRVLGPLIQAHTPSQPNGPPQQQRLVAIAEHWTPSPSPSIVTSPTFPSPPPMQSYQSPVQYQQRHPPPITHRGPSPAYRSPPGPSNSNGMYKESNCDSPLPKPLQTPSSESKELTHEQFRSALEMVVDPGDPRELFEDFNQIGEGSTGVVVTAVNRRTGRKVAIKKMNLRKQQRRELLFNEVVIMREYKHKHVIEMFNAHLVDDELWVIMEYMEGGALTDIVTQTRMTEEMIATVCAQCLDALAFLHAKGVIHRDIKSDSILLARNGVVKLSDFGFCGQLSGDFPKRRSLVGTPYWMSPEVISRLPYGTEADIWSFGIMIMEMVLGEPPFFSEAPLQAMRKIRDREPPKFPAEANVSPELESFLGRCLVRETQGRATAEELLRHPFLRKAAEPTVLGCLVGSPKSG</sequence>
<feature type="domain" description="CRIB" evidence="14">
    <location>
        <begin position="14"/>
        <end position="27"/>
    </location>
</feature>
<dbReference type="PROSITE" id="PS00107">
    <property type="entry name" value="PROTEIN_KINASE_ATP"/>
    <property type="match status" value="1"/>
</dbReference>
<evidence type="ECO:0000256" key="3">
    <source>
        <dbReference type="ARBA" id="ARBA00012513"/>
    </source>
</evidence>
<dbReference type="GO" id="GO:0046872">
    <property type="term" value="F:metal ion binding"/>
    <property type="evidence" value="ECO:0007669"/>
    <property type="project" value="UniProtKB-KW"/>
</dbReference>
<keyword evidence="8" id="KW-0418">Kinase</keyword>